<feature type="binding site" evidence="2">
    <location>
        <position position="87"/>
    </location>
    <ligand>
        <name>Mg(2+)</name>
        <dbReference type="ChEBI" id="CHEBI:18420"/>
        <label>2</label>
    </ligand>
</feature>
<dbReference type="NCBIfam" id="TIGR01379">
    <property type="entry name" value="thiL"/>
    <property type="match status" value="1"/>
</dbReference>
<dbReference type="SUPFAM" id="SSF55326">
    <property type="entry name" value="PurM N-terminal domain-like"/>
    <property type="match status" value="1"/>
</dbReference>
<dbReference type="EC" id="2.7.4.16" evidence="2"/>
<proteinExistence type="inferred from homology"/>
<sequence length="324" mass="34567">MAEFSIIRQYFQSLTSRSLASQSLASQSPTSPASADVGIGDDCAVSTVPQDMQLVSCVDTLVAGRHFPLDTSAHAIGWKSMAVNLSDLAAMGATAHSILLALSLPKIEDAWLAEFSRGVADCCKSYNVQLIGGDTTQSPTLTISITALGWIKTGQAILRGGAQVGDHIVVSGEIGSAAYALRHPNSALQSTLDYPQPQLALGQSLVGFASSMIDISDGLAQDLGHILSASQVGAEIQLEQIPIANELAQLSIDQRFADVLAGGDDYQLCFTISPDHFQRWQAQCAQSSVTPVTVIGQIQQDMTCHYFYQKQKFTPEKSGYQHFA</sequence>
<dbReference type="UniPathway" id="UPA00060">
    <property type="reaction ID" value="UER00142"/>
</dbReference>
<comment type="miscellaneous">
    <text evidence="2">Reaction mechanism of ThiL seems to utilize a direct, inline transfer of the gamma-phosphate of ATP to TMP rather than a phosphorylated enzyme intermediate.</text>
</comment>
<dbReference type="PIRSF" id="PIRSF005303">
    <property type="entry name" value="Thiam_monoph_kin"/>
    <property type="match status" value="1"/>
</dbReference>
<feature type="binding site" evidence="2">
    <location>
        <position position="42"/>
    </location>
    <ligand>
        <name>Mg(2+)</name>
        <dbReference type="ChEBI" id="CHEBI:18420"/>
        <label>4</label>
    </ligand>
</feature>
<dbReference type="SUPFAM" id="SSF56042">
    <property type="entry name" value="PurM C-terminal domain-like"/>
    <property type="match status" value="1"/>
</dbReference>
<dbReference type="Pfam" id="PF00586">
    <property type="entry name" value="AIRS"/>
    <property type="match status" value="1"/>
</dbReference>
<feature type="binding site" evidence="2">
    <location>
        <position position="159"/>
    </location>
    <ligand>
        <name>ATP</name>
        <dbReference type="ChEBI" id="CHEBI:30616"/>
    </ligand>
</feature>
<feature type="binding site" evidence="2">
    <location>
        <position position="66"/>
    </location>
    <ligand>
        <name>substrate</name>
    </ligand>
</feature>
<evidence type="ECO:0000313" key="6">
    <source>
        <dbReference type="Proteomes" id="UP000242317"/>
    </source>
</evidence>
<feature type="binding site" evidence="2">
    <location>
        <position position="42"/>
    </location>
    <ligand>
        <name>Mg(2+)</name>
        <dbReference type="ChEBI" id="CHEBI:18420"/>
        <label>3</label>
    </ligand>
</feature>
<feature type="domain" description="PurM-like N-terminal" evidence="3">
    <location>
        <begin position="40"/>
        <end position="150"/>
    </location>
</feature>
<comment type="function">
    <text evidence="2">Catalyzes the ATP-dependent phosphorylation of thiamine-monophosphate (TMP) to form thiamine-pyrophosphate (TPP), the active form of vitamin B1.</text>
</comment>
<gene>
    <name evidence="2" type="primary">thiL</name>
    <name evidence="5" type="ORF">SAMN05421749_11111</name>
</gene>
<evidence type="ECO:0000256" key="1">
    <source>
        <dbReference type="ARBA" id="ARBA00022977"/>
    </source>
</evidence>
<evidence type="ECO:0000256" key="2">
    <source>
        <dbReference type="HAMAP-Rule" id="MF_02128"/>
    </source>
</evidence>
<feature type="binding site" evidence="2">
    <location>
        <position position="264"/>
    </location>
    <ligand>
        <name>substrate</name>
    </ligand>
</feature>
<evidence type="ECO:0000259" key="4">
    <source>
        <dbReference type="Pfam" id="PF02769"/>
    </source>
</evidence>
<name>A0A1G6NWY4_9GAMM</name>
<evidence type="ECO:0000259" key="3">
    <source>
        <dbReference type="Pfam" id="PF00586"/>
    </source>
</evidence>
<comment type="caution">
    <text evidence="2">Lacks conserved residue(s) required for the propagation of feature annotation.</text>
</comment>
<comment type="similarity">
    <text evidence="2">Belongs to the thiamine-monophosphate kinase family.</text>
</comment>
<keyword evidence="2" id="KW-0547">Nucleotide-binding</keyword>
<keyword evidence="2 5" id="KW-0418">Kinase</keyword>
<keyword evidence="1 2" id="KW-0784">Thiamine biosynthesis</keyword>
<feature type="binding site" evidence="2">
    <location>
        <position position="214"/>
    </location>
    <ligand>
        <name>Mg(2+)</name>
        <dbReference type="ChEBI" id="CHEBI:18420"/>
        <label>3</label>
    </ligand>
</feature>
<keyword evidence="2" id="KW-0460">Magnesium</keyword>
<dbReference type="InterPro" id="IPR036676">
    <property type="entry name" value="PurM-like_C_sf"/>
</dbReference>
<dbReference type="GO" id="GO:0000287">
    <property type="term" value="F:magnesium ion binding"/>
    <property type="evidence" value="ECO:0007669"/>
    <property type="project" value="UniProtKB-UniRule"/>
</dbReference>
<keyword evidence="6" id="KW-1185">Reference proteome</keyword>
<dbReference type="Proteomes" id="UP000242317">
    <property type="component" value="Unassembled WGS sequence"/>
</dbReference>
<dbReference type="InterPro" id="IPR010918">
    <property type="entry name" value="PurM-like_C_dom"/>
</dbReference>
<feature type="domain" description="PurM-like C-terminal" evidence="4">
    <location>
        <begin position="163"/>
        <end position="301"/>
    </location>
</feature>
<accession>A0A1G6NWY4</accession>
<feature type="binding site" evidence="2">
    <location>
        <position position="134"/>
    </location>
    <ligand>
        <name>Mg(2+)</name>
        <dbReference type="ChEBI" id="CHEBI:18420"/>
        <label>1</label>
    </ligand>
</feature>
<dbReference type="AlphaFoldDB" id="A0A1G6NWY4"/>
<keyword evidence="2" id="KW-0808">Transferase</keyword>
<dbReference type="InterPro" id="IPR016188">
    <property type="entry name" value="PurM-like_N"/>
</dbReference>
<dbReference type="GO" id="GO:0009030">
    <property type="term" value="F:thiamine-phosphate kinase activity"/>
    <property type="evidence" value="ECO:0007669"/>
    <property type="project" value="UniProtKB-UniRule"/>
</dbReference>
<feature type="binding site" evidence="2">
    <location>
        <begin position="133"/>
        <end position="134"/>
    </location>
    <ligand>
        <name>ATP</name>
        <dbReference type="ChEBI" id="CHEBI:30616"/>
    </ligand>
</feature>
<feature type="binding site" evidence="2">
    <location>
        <position position="217"/>
    </location>
    <ligand>
        <name>Mg(2+)</name>
        <dbReference type="ChEBI" id="CHEBI:18420"/>
        <label>5</label>
    </ligand>
</feature>
<protein>
    <recommendedName>
        <fullName evidence="2">Thiamine-monophosphate kinase</fullName>
        <shortName evidence="2">TMP kinase</shortName>
        <shortName evidence="2">Thiamine-phosphate kinase</shortName>
        <ecNumber evidence="2">2.7.4.16</ecNumber>
    </recommendedName>
</protein>
<comment type="catalytic activity">
    <reaction evidence="2">
        <text>thiamine phosphate + ATP = thiamine diphosphate + ADP</text>
        <dbReference type="Rhea" id="RHEA:15913"/>
        <dbReference type="ChEBI" id="CHEBI:30616"/>
        <dbReference type="ChEBI" id="CHEBI:37575"/>
        <dbReference type="ChEBI" id="CHEBI:58937"/>
        <dbReference type="ChEBI" id="CHEBI:456216"/>
        <dbReference type="EC" id="2.7.4.16"/>
    </reaction>
</comment>
<feature type="binding site" evidence="2">
    <location>
        <position position="87"/>
    </location>
    <ligand>
        <name>Mg(2+)</name>
        <dbReference type="ChEBI" id="CHEBI:18420"/>
        <label>3</label>
    </ligand>
</feature>
<dbReference type="GO" id="GO:0005524">
    <property type="term" value="F:ATP binding"/>
    <property type="evidence" value="ECO:0007669"/>
    <property type="project" value="UniProtKB-UniRule"/>
</dbReference>
<dbReference type="RefSeq" id="WP_092621420.1">
    <property type="nucleotide sequence ID" value="NZ_FMYK01000011.1"/>
</dbReference>
<dbReference type="CDD" id="cd02194">
    <property type="entry name" value="ThiL"/>
    <property type="match status" value="1"/>
</dbReference>
<dbReference type="PANTHER" id="PTHR30270">
    <property type="entry name" value="THIAMINE-MONOPHOSPHATE KINASE"/>
    <property type="match status" value="1"/>
</dbReference>
<feature type="binding site" evidence="2">
    <location>
        <position position="87"/>
    </location>
    <ligand>
        <name>Mg(2+)</name>
        <dbReference type="ChEBI" id="CHEBI:18420"/>
        <label>4</label>
    </ligand>
</feature>
<dbReference type="InterPro" id="IPR036921">
    <property type="entry name" value="PurM-like_N_sf"/>
</dbReference>
<organism evidence="5 6">
    <name type="scientific">Acinetobacter marinus</name>
    <dbReference type="NCBI Taxonomy" id="281375"/>
    <lineage>
        <taxon>Bacteria</taxon>
        <taxon>Pseudomonadati</taxon>
        <taxon>Pseudomonadota</taxon>
        <taxon>Gammaproteobacteria</taxon>
        <taxon>Moraxellales</taxon>
        <taxon>Moraxellaceae</taxon>
        <taxon>Acinetobacter</taxon>
    </lineage>
</organism>
<dbReference type="GO" id="GO:0009228">
    <property type="term" value="P:thiamine biosynthetic process"/>
    <property type="evidence" value="ECO:0007669"/>
    <property type="project" value="UniProtKB-KW"/>
</dbReference>
<feature type="binding site" evidence="2">
    <location>
        <position position="59"/>
    </location>
    <ligand>
        <name>Mg(2+)</name>
        <dbReference type="ChEBI" id="CHEBI:18420"/>
        <label>1</label>
    </ligand>
</feature>
<feature type="binding site" evidence="2">
    <location>
        <position position="216"/>
    </location>
    <ligand>
        <name>ATP</name>
        <dbReference type="ChEBI" id="CHEBI:30616"/>
    </ligand>
</feature>
<keyword evidence="2" id="KW-0479">Metal-binding</keyword>
<feature type="binding site" evidence="2">
    <location>
        <position position="320"/>
    </location>
    <ligand>
        <name>substrate</name>
    </ligand>
</feature>
<dbReference type="InterPro" id="IPR006283">
    <property type="entry name" value="ThiL-like"/>
</dbReference>
<dbReference type="Gene3D" id="3.90.650.10">
    <property type="entry name" value="PurM-like C-terminal domain"/>
    <property type="match status" value="1"/>
</dbReference>
<reference evidence="6" key="1">
    <citation type="submission" date="2016-09" db="EMBL/GenBank/DDBJ databases">
        <authorList>
            <person name="Varghese N."/>
            <person name="Submissions S."/>
        </authorList>
    </citation>
    <scope>NUCLEOTIDE SEQUENCE [LARGE SCALE GENOMIC DNA]</scope>
    <source>
        <strain evidence="6">ANC 3699</strain>
    </source>
</reference>
<dbReference type="EMBL" id="FMYK01000011">
    <property type="protein sequence ID" value="SDC71756.1"/>
    <property type="molecule type" value="Genomic_DNA"/>
</dbReference>
<keyword evidence="2" id="KW-0067">ATP-binding</keyword>
<dbReference type="Gene3D" id="3.30.1330.10">
    <property type="entry name" value="PurM-like, N-terminal domain"/>
    <property type="match status" value="1"/>
</dbReference>
<dbReference type="OrthoDB" id="9802811at2"/>
<dbReference type="HAMAP" id="MF_02128">
    <property type="entry name" value="TMP_kinase"/>
    <property type="match status" value="1"/>
</dbReference>
<dbReference type="Pfam" id="PF02769">
    <property type="entry name" value="AIRS_C"/>
    <property type="match status" value="1"/>
</dbReference>
<evidence type="ECO:0000313" key="5">
    <source>
        <dbReference type="EMBL" id="SDC71756.1"/>
    </source>
</evidence>
<dbReference type="GO" id="GO:0009229">
    <property type="term" value="P:thiamine diphosphate biosynthetic process"/>
    <property type="evidence" value="ECO:0007669"/>
    <property type="project" value="UniProtKB-UniRule"/>
</dbReference>
<dbReference type="PANTHER" id="PTHR30270:SF0">
    <property type="entry name" value="THIAMINE-MONOPHOSPHATE KINASE"/>
    <property type="match status" value="1"/>
</dbReference>
<feature type="binding site" evidence="2">
    <location>
        <position position="59"/>
    </location>
    <ligand>
        <name>Mg(2+)</name>
        <dbReference type="ChEBI" id="CHEBI:18420"/>
        <label>2</label>
    </ligand>
</feature>
<comment type="pathway">
    <text evidence="2">Cofactor biosynthesis; thiamine diphosphate biosynthesis; thiamine diphosphate from thiamine phosphate: step 1/1.</text>
</comment>